<evidence type="ECO:0000313" key="1">
    <source>
        <dbReference type="EMBL" id="MBR0796113.1"/>
    </source>
</evidence>
<protein>
    <submittedName>
        <fullName evidence="1">Uncharacterized protein</fullName>
    </submittedName>
</protein>
<dbReference type="Proteomes" id="UP001315278">
    <property type="component" value="Unassembled WGS sequence"/>
</dbReference>
<gene>
    <name evidence="1" type="ORF">JQ615_12005</name>
</gene>
<organism evidence="1 2">
    <name type="scientific">Bradyrhizobium jicamae</name>
    <dbReference type="NCBI Taxonomy" id="280332"/>
    <lineage>
        <taxon>Bacteria</taxon>
        <taxon>Pseudomonadati</taxon>
        <taxon>Pseudomonadota</taxon>
        <taxon>Alphaproteobacteria</taxon>
        <taxon>Hyphomicrobiales</taxon>
        <taxon>Nitrobacteraceae</taxon>
        <taxon>Bradyrhizobium</taxon>
    </lineage>
</organism>
<sequence length="86" mass="9962">MEYFEELCRWTDCKVTVLANDRGAVVEPADESEDAWILFQEIVEEIQSELGSNPDFEVRAHPQHMRDLPGRRGRPVYDQVTVTKIV</sequence>
<comment type="caution">
    <text evidence="1">The sequence shown here is derived from an EMBL/GenBank/DDBJ whole genome shotgun (WGS) entry which is preliminary data.</text>
</comment>
<dbReference type="RefSeq" id="WP_212492682.1">
    <property type="nucleotide sequence ID" value="NZ_JAFCJH010000010.1"/>
</dbReference>
<name>A0ABS5FH52_9BRAD</name>
<accession>A0ABS5FH52</accession>
<dbReference type="EMBL" id="JAFCJH010000010">
    <property type="protein sequence ID" value="MBR0796113.1"/>
    <property type="molecule type" value="Genomic_DNA"/>
</dbReference>
<keyword evidence="2" id="KW-1185">Reference proteome</keyword>
<reference evidence="2" key="1">
    <citation type="journal article" date="2021" name="ISME J.">
        <title>Evolutionary origin and ecological implication of a unique nif island in free-living Bradyrhizobium lineages.</title>
        <authorList>
            <person name="Tao J."/>
        </authorList>
    </citation>
    <scope>NUCLEOTIDE SEQUENCE [LARGE SCALE GENOMIC DNA]</scope>
    <source>
        <strain evidence="2">SZCCT0434</strain>
    </source>
</reference>
<evidence type="ECO:0000313" key="2">
    <source>
        <dbReference type="Proteomes" id="UP001315278"/>
    </source>
</evidence>
<proteinExistence type="predicted"/>